<evidence type="ECO:0000313" key="2">
    <source>
        <dbReference type="Proteomes" id="UP000192596"/>
    </source>
</evidence>
<dbReference type="Proteomes" id="UP000192596">
    <property type="component" value="Unassembled WGS sequence"/>
</dbReference>
<gene>
    <name evidence="1" type="ORF">B0A48_04653</name>
</gene>
<comment type="caution">
    <text evidence="1">The sequence shown here is derived from an EMBL/GenBank/DDBJ whole genome shotgun (WGS) entry which is preliminary data.</text>
</comment>
<dbReference type="PANTHER" id="PTHR24148">
    <property type="entry name" value="ANKYRIN REPEAT DOMAIN-CONTAINING PROTEIN 39 HOMOLOG-RELATED"/>
    <property type="match status" value="1"/>
</dbReference>
<organism evidence="1 2">
    <name type="scientific">Cryoendolithus antarcticus</name>
    <dbReference type="NCBI Taxonomy" id="1507870"/>
    <lineage>
        <taxon>Eukaryota</taxon>
        <taxon>Fungi</taxon>
        <taxon>Dikarya</taxon>
        <taxon>Ascomycota</taxon>
        <taxon>Pezizomycotina</taxon>
        <taxon>Dothideomycetes</taxon>
        <taxon>Dothideomycetidae</taxon>
        <taxon>Cladosporiales</taxon>
        <taxon>Cladosporiaceae</taxon>
        <taxon>Cryoendolithus</taxon>
    </lineage>
</organism>
<protein>
    <recommendedName>
        <fullName evidence="3">Heterokaryon incompatibility domain-containing protein</fullName>
    </recommendedName>
</protein>
<dbReference type="Pfam" id="PF26639">
    <property type="entry name" value="Het-6_barrel"/>
    <property type="match status" value="1"/>
</dbReference>
<keyword evidence="2" id="KW-1185">Reference proteome</keyword>
<dbReference type="InterPro" id="IPR052895">
    <property type="entry name" value="HetReg/Transcr_Mod"/>
</dbReference>
<proteinExistence type="predicted"/>
<dbReference type="InParanoid" id="A0A1V8TG00"/>
<evidence type="ECO:0000313" key="1">
    <source>
        <dbReference type="EMBL" id="OQO10295.1"/>
    </source>
</evidence>
<evidence type="ECO:0008006" key="3">
    <source>
        <dbReference type="Google" id="ProtNLM"/>
    </source>
</evidence>
<dbReference type="STRING" id="1507870.A0A1V8TG00"/>
<dbReference type="AlphaFoldDB" id="A0A1V8TG00"/>
<sequence length="315" mass="34530">MDERDYLYALLGLYQNATGTSALPPALKPDYPQEVSEVFLRACQLSMIESQNLDMWNMPWMFSAGTKDQPSWAWYVRARNSPDNTQLADAAGTEGSLGHEFTACGSSEAPKPTTPHFSGEGGRVLSVQGVSPDTVHVVTPPLLEKSDEALSTWLVQVIDLFLPLAQARGTSMQSLGTTLVAAWQSTARKDGASDGEDLVDLLSSVKRPSGVSLVTREWTRYDRAYYISLKLACVRRRFFITRGGFMGLGPGSLEVGDKVAMLAGGKWPFALKRCQGEVEERYKLVGACYVHTVMDGKKADEYVEKGSPLKQFSVV</sequence>
<name>A0A1V8TG00_9PEZI</name>
<dbReference type="EMBL" id="NAJO01000009">
    <property type="protein sequence ID" value="OQO10295.1"/>
    <property type="molecule type" value="Genomic_DNA"/>
</dbReference>
<accession>A0A1V8TG00</accession>
<dbReference type="OrthoDB" id="2157530at2759"/>
<reference evidence="2" key="1">
    <citation type="submission" date="2017-03" db="EMBL/GenBank/DDBJ databases">
        <title>Genomes of endolithic fungi from Antarctica.</title>
        <authorList>
            <person name="Coleine C."/>
            <person name="Masonjones S."/>
            <person name="Stajich J.E."/>
        </authorList>
    </citation>
    <scope>NUCLEOTIDE SEQUENCE [LARGE SCALE GENOMIC DNA]</scope>
    <source>
        <strain evidence="2">CCFEE 5527</strain>
    </source>
</reference>
<dbReference type="PANTHER" id="PTHR24148:SF64">
    <property type="entry name" value="HETEROKARYON INCOMPATIBILITY DOMAIN-CONTAINING PROTEIN"/>
    <property type="match status" value="1"/>
</dbReference>